<dbReference type="Pfam" id="PF01047">
    <property type="entry name" value="MarR"/>
    <property type="match status" value="1"/>
</dbReference>
<dbReference type="EMBL" id="JADOUF010000001">
    <property type="protein sequence ID" value="MBG6139294.1"/>
    <property type="molecule type" value="Genomic_DNA"/>
</dbReference>
<name>A0A8J7KLF6_9ACTN</name>
<dbReference type="InterPro" id="IPR000835">
    <property type="entry name" value="HTH_MarR-typ"/>
</dbReference>
<gene>
    <name evidence="2" type="ORF">IW245_005488</name>
</gene>
<dbReference type="AlphaFoldDB" id="A0A8J7KLF6"/>
<dbReference type="InterPro" id="IPR052526">
    <property type="entry name" value="HTH-type_Bedaq_tolerance"/>
</dbReference>
<keyword evidence="2" id="KW-0238">DNA-binding</keyword>
<dbReference type="PROSITE" id="PS50995">
    <property type="entry name" value="HTH_MARR_2"/>
    <property type="match status" value="1"/>
</dbReference>
<evidence type="ECO:0000313" key="3">
    <source>
        <dbReference type="Proteomes" id="UP000622552"/>
    </source>
</evidence>
<sequence length="151" mass="16709">MTSRNPSDEILGQIGLFFRRSQALFQLIKPQDDGLERPAYILLGMIDTDGPVRLTTLAGLAQLNLSTISRQVAALEAAGMVERDADPADGRASLVRVSEQGHAVLEHNRGKWRAEIASMLSDWNENERGEFARLFTQLNEAMAVRCAVEDK</sequence>
<reference evidence="2" key="1">
    <citation type="submission" date="2020-11" db="EMBL/GenBank/DDBJ databases">
        <title>Sequencing the genomes of 1000 actinobacteria strains.</title>
        <authorList>
            <person name="Klenk H.-P."/>
        </authorList>
    </citation>
    <scope>NUCLEOTIDE SEQUENCE</scope>
    <source>
        <strain evidence="2">DSM 45356</strain>
    </source>
</reference>
<dbReference type="InterPro" id="IPR036388">
    <property type="entry name" value="WH-like_DNA-bd_sf"/>
</dbReference>
<organism evidence="2 3">
    <name type="scientific">Longispora fulva</name>
    <dbReference type="NCBI Taxonomy" id="619741"/>
    <lineage>
        <taxon>Bacteria</taxon>
        <taxon>Bacillati</taxon>
        <taxon>Actinomycetota</taxon>
        <taxon>Actinomycetes</taxon>
        <taxon>Micromonosporales</taxon>
        <taxon>Micromonosporaceae</taxon>
        <taxon>Longispora</taxon>
    </lineage>
</organism>
<evidence type="ECO:0000259" key="1">
    <source>
        <dbReference type="PROSITE" id="PS50995"/>
    </source>
</evidence>
<dbReference type="PANTHER" id="PTHR39515">
    <property type="entry name" value="CONSERVED PROTEIN"/>
    <property type="match status" value="1"/>
</dbReference>
<comment type="caution">
    <text evidence="2">The sequence shown here is derived from an EMBL/GenBank/DDBJ whole genome shotgun (WGS) entry which is preliminary data.</text>
</comment>
<dbReference type="GO" id="GO:0003677">
    <property type="term" value="F:DNA binding"/>
    <property type="evidence" value="ECO:0007669"/>
    <property type="project" value="UniProtKB-KW"/>
</dbReference>
<dbReference type="SMART" id="SM00347">
    <property type="entry name" value="HTH_MARR"/>
    <property type="match status" value="1"/>
</dbReference>
<feature type="domain" description="HTH marR-type" evidence="1">
    <location>
        <begin position="7"/>
        <end position="140"/>
    </location>
</feature>
<dbReference type="PANTHER" id="PTHR39515:SF2">
    <property type="entry name" value="HTH-TYPE TRANSCRIPTIONAL REGULATOR RV0880"/>
    <property type="match status" value="1"/>
</dbReference>
<evidence type="ECO:0000313" key="2">
    <source>
        <dbReference type="EMBL" id="MBG6139294.1"/>
    </source>
</evidence>
<protein>
    <submittedName>
        <fullName evidence="2">DNA-binding MarR family transcriptional regulator</fullName>
    </submittedName>
</protein>
<dbReference type="GO" id="GO:0003700">
    <property type="term" value="F:DNA-binding transcription factor activity"/>
    <property type="evidence" value="ECO:0007669"/>
    <property type="project" value="InterPro"/>
</dbReference>
<dbReference type="RefSeq" id="WP_197005965.1">
    <property type="nucleotide sequence ID" value="NZ_BONS01000012.1"/>
</dbReference>
<accession>A0A8J7KLF6</accession>
<dbReference type="SUPFAM" id="SSF46785">
    <property type="entry name" value="Winged helix' DNA-binding domain"/>
    <property type="match status" value="1"/>
</dbReference>
<dbReference type="Proteomes" id="UP000622552">
    <property type="component" value="Unassembled WGS sequence"/>
</dbReference>
<proteinExistence type="predicted"/>
<dbReference type="InterPro" id="IPR036390">
    <property type="entry name" value="WH_DNA-bd_sf"/>
</dbReference>
<keyword evidence="3" id="KW-1185">Reference proteome</keyword>
<dbReference type="Gene3D" id="1.10.10.10">
    <property type="entry name" value="Winged helix-like DNA-binding domain superfamily/Winged helix DNA-binding domain"/>
    <property type="match status" value="1"/>
</dbReference>